<name>A0A0G4H110_VITBC</name>
<feature type="compositionally biased region" description="Basic and acidic residues" evidence="6">
    <location>
        <begin position="359"/>
        <end position="371"/>
    </location>
</feature>
<dbReference type="Pfam" id="PF00847">
    <property type="entry name" value="AP2"/>
    <property type="match status" value="1"/>
</dbReference>
<dbReference type="GO" id="GO:0005634">
    <property type="term" value="C:nucleus"/>
    <property type="evidence" value="ECO:0007669"/>
    <property type="project" value="UniProtKB-SubCell"/>
</dbReference>
<keyword evidence="2" id="KW-0805">Transcription regulation</keyword>
<dbReference type="EMBL" id="CDMY01000929">
    <property type="protein sequence ID" value="CEM37232.1"/>
    <property type="molecule type" value="Genomic_DNA"/>
</dbReference>
<evidence type="ECO:0000256" key="6">
    <source>
        <dbReference type="SAM" id="MobiDB-lite"/>
    </source>
</evidence>
<dbReference type="GO" id="GO:0003700">
    <property type="term" value="F:DNA-binding transcription factor activity"/>
    <property type="evidence" value="ECO:0007669"/>
    <property type="project" value="InterPro"/>
</dbReference>
<evidence type="ECO:0000313" key="8">
    <source>
        <dbReference type="EMBL" id="CEM37232.1"/>
    </source>
</evidence>
<reference evidence="8 9" key="1">
    <citation type="submission" date="2014-11" db="EMBL/GenBank/DDBJ databases">
        <authorList>
            <person name="Zhu J."/>
            <person name="Qi W."/>
            <person name="Song R."/>
        </authorList>
    </citation>
    <scope>NUCLEOTIDE SEQUENCE [LARGE SCALE GENOMIC DNA]</scope>
</reference>
<feature type="compositionally biased region" description="Low complexity" evidence="6">
    <location>
        <begin position="13"/>
        <end position="27"/>
    </location>
</feature>
<accession>A0A0G4H110</accession>
<evidence type="ECO:0000313" key="9">
    <source>
        <dbReference type="Proteomes" id="UP000041254"/>
    </source>
</evidence>
<gene>
    <name evidence="8" type="ORF">Vbra_6496</name>
</gene>
<evidence type="ECO:0000256" key="2">
    <source>
        <dbReference type="ARBA" id="ARBA00023015"/>
    </source>
</evidence>
<keyword evidence="3" id="KW-0238">DNA-binding</keyword>
<feature type="domain" description="AP2/ERF" evidence="7">
    <location>
        <begin position="266"/>
        <end position="318"/>
    </location>
</feature>
<dbReference type="Proteomes" id="UP000041254">
    <property type="component" value="Unassembled WGS sequence"/>
</dbReference>
<keyword evidence="4" id="KW-0804">Transcription</keyword>
<organism evidence="8 9">
    <name type="scientific">Vitrella brassicaformis (strain CCMP3155)</name>
    <dbReference type="NCBI Taxonomy" id="1169540"/>
    <lineage>
        <taxon>Eukaryota</taxon>
        <taxon>Sar</taxon>
        <taxon>Alveolata</taxon>
        <taxon>Colpodellida</taxon>
        <taxon>Vitrellaceae</taxon>
        <taxon>Vitrella</taxon>
    </lineage>
</organism>
<dbReference type="Gene3D" id="1.20.5.2050">
    <property type="match status" value="1"/>
</dbReference>
<evidence type="ECO:0000256" key="4">
    <source>
        <dbReference type="ARBA" id="ARBA00023163"/>
    </source>
</evidence>
<comment type="subcellular location">
    <subcellularLocation>
        <location evidence="1">Nucleus</location>
    </subcellularLocation>
</comment>
<feature type="region of interest" description="Disordered" evidence="6">
    <location>
        <begin position="1"/>
        <end position="168"/>
    </location>
</feature>
<dbReference type="PhylomeDB" id="A0A0G4H110"/>
<dbReference type="VEuPathDB" id="CryptoDB:Vbra_6496"/>
<evidence type="ECO:0000256" key="3">
    <source>
        <dbReference type="ARBA" id="ARBA00023125"/>
    </source>
</evidence>
<feature type="compositionally biased region" description="Basic and acidic residues" evidence="6">
    <location>
        <begin position="129"/>
        <end position="153"/>
    </location>
</feature>
<feature type="compositionally biased region" description="Pro residues" evidence="6">
    <location>
        <begin position="105"/>
        <end position="117"/>
    </location>
</feature>
<keyword evidence="9" id="KW-1185">Reference proteome</keyword>
<sequence>MQGCLSAISTDVSAPSSREGSSSSLPPLASPVPPLSLARFHEDNKLPPPWPSVDPPAEYLSQLSRALKSLREGQRKEITKRRQSSQLVPTLPPCHPDPSRGTVPTLPPPSAILPLPPHRSTNCAKPTKRREDNGGSREAMGRHAKVPRLDAPQKQRAGPSTGRPESPSVFYDQSVRAWIVPAAEKGGGERAFSVDVYGSDARRLACMELREQQDKKRAEESAVVSRDDDAAPSGEAQDGVEGEGKESAVPTMHTSRKHRLPPQFISGVPGVLWHSRQRYWFAQWREGGKQKAKFFPTWRYGFEGAKQEAVKFRRAIDRAKLQKRLKIAEGEEGTSTMDQSLTEIANSIVASTPPASPVHDGKRDGGDSREETEAALMLVELVRDMRREKAVSGEGNSG</sequence>
<proteinExistence type="predicted"/>
<evidence type="ECO:0000259" key="7">
    <source>
        <dbReference type="Pfam" id="PF00847"/>
    </source>
</evidence>
<feature type="compositionally biased region" description="Basic and acidic residues" evidence="6">
    <location>
        <begin position="212"/>
        <end position="229"/>
    </location>
</feature>
<dbReference type="GO" id="GO:0003677">
    <property type="term" value="F:DNA binding"/>
    <property type="evidence" value="ECO:0007669"/>
    <property type="project" value="UniProtKB-KW"/>
</dbReference>
<protein>
    <recommendedName>
        <fullName evidence="7">AP2/ERF domain-containing protein</fullName>
    </recommendedName>
</protein>
<dbReference type="InterPro" id="IPR001471">
    <property type="entry name" value="AP2/ERF_dom"/>
</dbReference>
<keyword evidence="5" id="KW-0539">Nucleus</keyword>
<dbReference type="OrthoDB" id="364262at2759"/>
<evidence type="ECO:0000256" key="5">
    <source>
        <dbReference type="ARBA" id="ARBA00023242"/>
    </source>
</evidence>
<feature type="region of interest" description="Disordered" evidence="6">
    <location>
        <begin position="212"/>
        <end position="261"/>
    </location>
</feature>
<dbReference type="InParanoid" id="A0A0G4H110"/>
<evidence type="ECO:0000256" key="1">
    <source>
        <dbReference type="ARBA" id="ARBA00004123"/>
    </source>
</evidence>
<dbReference type="AlphaFoldDB" id="A0A0G4H110"/>
<feature type="region of interest" description="Disordered" evidence="6">
    <location>
        <begin position="350"/>
        <end position="371"/>
    </location>
</feature>